<evidence type="ECO:0000313" key="4">
    <source>
        <dbReference type="EMBL" id="MFD0925059.1"/>
    </source>
</evidence>
<gene>
    <name evidence="4" type="ORF">ACFQ04_04840</name>
</gene>
<protein>
    <submittedName>
        <fullName evidence="4">Alpha/beta hydrolase</fullName>
    </submittedName>
</protein>
<evidence type="ECO:0000259" key="3">
    <source>
        <dbReference type="Pfam" id="PF07859"/>
    </source>
</evidence>
<evidence type="ECO:0000313" key="5">
    <source>
        <dbReference type="Proteomes" id="UP001597068"/>
    </source>
</evidence>
<accession>A0ABW3G375</accession>
<evidence type="ECO:0000256" key="1">
    <source>
        <dbReference type="ARBA" id="ARBA00010515"/>
    </source>
</evidence>
<keyword evidence="2 4" id="KW-0378">Hydrolase</keyword>
<dbReference type="InterPro" id="IPR013094">
    <property type="entry name" value="AB_hydrolase_3"/>
</dbReference>
<dbReference type="InterPro" id="IPR050300">
    <property type="entry name" value="GDXG_lipolytic_enzyme"/>
</dbReference>
<evidence type="ECO:0000256" key="2">
    <source>
        <dbReference type="ARBA" id="ARBA00022801"/>
    </source>
</evidence>
<dbReference type="RefSeq" id="WP_253646962.1">
    <property type="nucleotide sequence ID" value="NZ_BAAAMO010000002.1"/>
</dbReference>
<organism evidence="4 5">
    <name type="scientific">Williamsia deligens</name>
    <dbReference type="NCBI Taxonomy" id="321325"/>
    <lineage>
        <taxon>Bacteria</taxon>
        <taxon>Bacillati</taxon>
        <taxon>Actinomycetota</taxon>
        <taxon>Actinomycetes</taxon>
        <taxon>Mycobacteriales</taxon>
        <taxon>Nocardiaceae</taxon>
        <taxon>Williamsia</taxon>
    </lineage>
</organism>
<dbReference type="EMBL" id="JBHTIL010000001">
    <property type="protein sequence ID" value="MFD0925059.1"/>
    <property type="molecule type" value="Genomic_DNA"/>
</dbReference>
<dbReference type="Proteomes" id="UP001597068">
    <property type="component" value="Unassembled WGS sequence"/>
</dbReference>
<dbReference type="Gene3D" id="3.40.50.1820">
    <property type="entry name" value="alpha/beta hydrolase"/>
    <property type="match status" value="1"/>
</dbReference>
<dbReference type="GO" id="GO:0016787">
    <property type="term" value="F:hydrolase activity"/>
    <property type="evidence" value="ECO:0007669"/>
    <property type="project" value="UniProtKB-KW"/>
</dbReference>
<reference evidence="5" key="1">
    <citation type="journal article" date="2019" name="Int. J. Syst. Evol. Microbiol.">
        <title>The Global Catalogue of Microorganisms (GCM) 10K type strain sequencing project: providing services to taxonomists for standard genome sequencing and annotation.</title>
        <authorList>
            <consortium name="The Broad Institute Genomics Platform"/>
            <consortium name="The Broad Institute Genome Sequencing Center for Infectious Disease"/>
            <person name="Wu L."/>
            <person name="Ma J."/>
        </authorList>
    </citation>
    <scope>NUCLEOTIDE SEQUENCE [LARGE SCALE GENOMIC DNA]</scope>
    <source>
        <strain evidence="5">CCUG 50873</strain>
    </source>
</reference>
<dbReference type="InterPro" id="IPR029058">
    <property type="entry name" value="AB_hydrolase_fold"/>
</dbReference>
<proteinExistence type="inferred from homology"/>
<keyword evidence="5" id="KW-1185">Reference proteome</keyword>
<name>A0ABW3G375_9NOCA</name>
<comment type="caution">
    <text evidence="4">The sequence shown here is derived from an EMBL/GenBank/DDBJ whole genome shotgun (WGS) entry which is preliminary data.</text>
</comment>
<dbReference type="PANTHER" id="PTHR48081">
    <property type="entry name" value="AB HYDROLASE SUPERFAMILY PROTEIN C4A8.06C"/>
    <property type="match status" value="1"/>
</dbReference>
<dbReference type="Pfam" id="PF07859">
    <property type="entry name" value="Abhydrolase_3"/>
    <property type="match status" value="1"/>
</dbReference>
<comment type="similarity">
    <text evidence="1">Belongs to the 'GDXG' lipolytic enzyme family.</text>
</comment>
<dbReference type="SUPFAM" id="SSF53474">
    <property type="entry name" value="alpha/beta-Hydrolases"/>
    <property type="match status" value="1"/>
</dbReference>
<feature type="domain" description="Alpha/beta hydrolase fold-3" evidence="3">
    <location>
        <begin position="85"/>
        <end position="285"/>
    </location>
</feature>
<dbReference type="PANTHER" id="PTHR48081:SF30">
    <property type="entry name" value="ACETYL-HYDROLASE LIPR-RELATED"/>
    <property type="match status" value="1"/>
</dbReference>
<sequence>MRPSSRSRVLTATTSLWLRPLAEVVPGTRAGVLIARSLVATGMRIGGGVPARTQIDRVDATLDDGSRIRGEWVRAGSTTAARPVILYVHGSAFSICSPATHRSLVARLSQATGMPAFTVDYRLAPEHRHPAAGDDVAAAYRWLLSTGYRAADIVLAGDSAGGHLILELLSDNARDGRPQPAAALMMSPLIDLTLGLAAQRERIRRDPMISARAARKLVDHYIRDVRDNPRLVLRVDPHHPLPPTLIQAGGAEMLCADAEHADAMIRRAGGPCTLSVWPGQMHVFQAFPRLIPEADRALTEAADFITRVLRESREDVADVRVAT</sequence>